<feature type="region of interest" description="Disordered" evidence="7">
    <location>
        <begin position="41"/>
        <end position="60"/>
    </location>
</feature>
<name>A0A6S6TK19_9GAMM</name>
<proteinExistence type="predicted"/>
<sequence>MNTSNLTPTKILIVCLLIITLGILVFSGLLQDGHSASKESTAVTTTLPTSAAPQAETETPAPLVMTGLETSAEKKGEEKFIKFDAPQLQKGREVWLENCENCHAWGTAGAPIPMEADAWKDRVIKEKTTLYDHAINGFFGPGDTMMPARGGNDVLSDEQVKSAVDYMVALATYYIQSQTPENN</sequence>
<keyword evidence="8" id="KW-1133">Transmembrane helix</keyword>
<evidence type="ECO:0000256" key="2">
    <source>
        <dbReference type="ARBA" id="ARBA00022617"/>
    </source>
</evidence>
<evidence type="ECO:0000256" key="6">
    <source>
        <dbReference type="PROSITE-ProRule" id="PRU00433"/>
    </source>
</evidence>
<dbReference type="Pfam" id="PF13442">
    <property type="entry name" value="Cytochrome_CBB3"/>
    <property type="match status" value="1"/>
</dbReference>
<gene>
    <name evidence="10" type="ORF">HELGO_WM18935</name>
</gene>
<feature type="transmembrane region" description="Helical" evidence="8">
    <location>
        <begin position="12"/>
        <end position="30"/>
    </location>
</feature>
<dbReference type="SUPFAM" id="SSF46626">
    <property type="entry name" value="Cytochrome c"/>
    <property type="match status" value="1"/>
</dbReference>
<dbReference type="GO" id="GO:0009055">
    <property type="term" value="F:electron transfer activity"/>
    <property type="evidence" value="ECO:0007669"/>
    <property type="project" value="InterPro"/>
</dbReference>
<keyword evidence="1" id="KW-0813">Transport</keyword>
<feature type="domain" description="Cytochrome c" evidence="9">
    <location>
        <begin position="86"/>
        <end position="171"/>
    </location>
</feature>
<dbReference type="PANTHER" id="PTHR40942">
    <property type="match status" value="1"/>
</dbReference>
<keyword evidence="5 6" id="KW-0408">Iron</keyword>
<evidence type="ECO:0000313" key="10">
    <source>
        <dbReference type="EMBL" id="CAA6819704.1"/>
    </source>
</evidence>
<evidence type="ECO:0000256" key="4">
    <source>
        <dbReference type="ARBA" id="ARBA00022982"/>
    </source>
</evidence>
<keyword evidence="2 6" id="KW-0349">Heme</keyword>
<dbReference type="PROSITE" id="PS51007">
    <property type="entry name" value="CYTC"/>
    <property type="match status" value="1"/>
</dbReference>
<evidence type="ECO:0000256" key="1">
    <source>
        <dbReference type="ARBA" id="ARBA00022448"/>
    </source>
</evidence>
<protein>
    <submittedName>
        <fullName evidence="10">Cytochrome c5</fullName>
    </submittedName>
</protein>
<dbReference type="PRINTS" id="PR00607">
    <property type="entry name" value="CYTCHROMECIE"/>
</dbReference>
<dbReference type="AlphaFoldDB" id="A0A6S6TK19"/>
<evidence type="ECO:0000256" key="5">
    <source>
        <dbReference type="ARBA" id="ARBA00023004"/>
    </source>
</evidence>
<dbReference type="InterPro" id="IPR036909">
    <property type="entry name" value="Cyt_c-like_dom_sf"/>
</dbReference>
<dbReference type="GO" id="GO:0005506">
    <property type="term" value="F:iron ion binding"/>
    <property type="evidence" value="ECO:0007669"/>
    <property type="project" value="InterPro"/>
</dbReference>
<accession>A0A6S6TK19</accession>
<evidence type="ECO:0000256" key="8">
    <source>
        <dbReference type="SAM" id="Phobius"/>
    </source>
</evidence>
<keyword evidence="8" id="KW-0812">Transmembrane</keyword>
<dbReference type="EMBL" id="CACVAY010000095">
    <property type="protein sequence ID" value="CAA6819704.1"/>
    <property type="molecule type" value="Genomic_DNA"/>
</dbReference>
<dbReference type="InterPro" id="IPR009056">
    <property type="entry name" value="Cyt_c-like_dom"/>
</dbReference>
<evidence type="ECO:0000256" key="7">
    <source>
        <dbReference type="SAM" id="MobiDB-lite"/>
    </source>
</evidence>
<keyword evidence="8" id="KW-0472">Membrane</keyword>
<keyword evidence="3 6" id="KW-0479">Metal-binding</keyword>
<reference evidence="10" key="1">
    <citation type="submission" date="2020-01" db="EMBL/GenBank/DDBJ databases">
        <authorList>
            <person name="Meier V. D."/>
            <person name="Meier V D."/>
        </authorList>
    </citation>
    <scope>NUCLEOTIDE SEQUENCE</scope>
    <source>
        <strain evidence="10">HLG_WM_MAG_07</strain>
    </source>
</reference>
<feature type="compositionally biased region" description="Low complexity" evidence="7">
    <location>
        <begin position="48"/>
        <end position="60"/>
    </location>
</feature>
<keyword evidence="4" id="KW-0249">Electron transport</keyword>
<dbReference type="PANTHER" id="PTHR40942:SF4">
    <property type="entry name" value="CYTOCHROME C5"/>
    <property type="match status" value="1"/>
</dbReference>
<dbReference type="InterPro" id="IPR002323">
    <property type="entry name" value="Cyt_CIE"/>
</dbReference>
<organism evidence="10">
    <name type="scientific">uncultured Thiotrichaceae bacterium</name>
    <dbReference type="NCBI Taxonomy" id="298394"/>
    <lineage>
        <taxon>Bacteria</taxon>
        <taxon>Pseudomonadati</taxon>
        <taxon>Pseudomonadota</taxon>
        <taxon>Gammaproteobacteria</taxon>
        <taxon>Thiotrichales</taxon>
        <taxon>Thiotrichaceae</taxon>
        <taxon>environmental samples</taxon>
    </lineage>
</organism>
<dbReference type="Gene3D" id="1.10.760.10">
    <property type="entry name" value="Cytochrome c-like domain"/>
    <property type="match status" value="1"/>
</dbReference>
<evidence type="ECO:0000259" key="9">
    <source>
        <dbReference type="PROSITE" id="PS51007"/>
    </source>
</evidence>
<dbReference type="GO" id="GO:0020037">
    <property type="term" value="F:heme binding"/>
    <property type="evidence" value="ECO:0007669"/>
    <property type="project" value="InterPro"/>
</dbReference>
<evidence type="ECO:0000256" key="3">
    <source>
        <dbReference type="ARBA" id="ARBA00022723"/>
    </source>
</evidence>